<protein>
    <submittedName>
        <fullName evidence="2">Uncharacterized protein</fullName>
    </submittedName>
</protein>
<sequence length="164" mass="18166">MQFILARAAATSNELETNRLKKKVTTLQSVLKGSEDKTLQLEEELLEERRARAISDEALRVEQENNTTLKASVQEIEVERVVLRAEVEKLRRAAADSSGQLVELQDSVQQALAQNSTLLSRIAEVSASASELEAAEMKHTAIAEQTMDTLQDTLEYFGTMCPSS</sequence>
<proteinExistence type="predicted"/>
<dbReference type="Proteomes" id="UP000729402">
    <property type="component" value="Unassembled WGS sequence"/>
</dbReference>
<dbReference type="AlphaFoldDB" id="A0A8J5W160"/>
<evidence type="ECO:0000313" key="3">
    <source>
        <dbReference type="Proteomes" id="UP000729402"/>
    </source>
</evidence>
<feature type="coiled-coil region" evidence="1">
    <location>
        <begin position="73"/>
        <end position="107"/>
    </location>
</feature>
<comment type="caution">
    <text evidence="2">The sequence shown here is derived from an EMBL/GenBank/DDBJ whole genome shotgun (WGS) entry which is preliminary data.</text>
</comment>
<reference evidence="2" key="2">
    <citation type="submission" date="2021-02" db="EMBL/GenBank/DDBJ databases">
        <authorList>
            <person name="Kimball J.A."/>
            <person name="Haas M.W."/>
            <person name="Macchietto M."/>
            <person name="Kono T."/>
            <person name="Duquette J."/>
            <person name="Shao M."/>
        </authorList>
    </citation>
    <scope>NUCLEOTIDE SEQUENCE</scope>
    <source>
        <tissue evidence="2">Fresh leaf tissue</tissue>
    </source>
</reference>
<gene>
    <name evidence="2" type="ORF">GUJ93_ZPchr0005g16315</name>
</gene>
<keyword evidence="3" id="KW-1185">Reference proteome</keyword>
<keyword evidence="1" id="KW-0175">Coiled coil</keyword>
<organism evidence="2 3">
    <name type="scientific">Zizania palustris</name>
    <name type="common">Northern wild rice</name>
    <dbReference type="NCBI Taxonomy" id="103762"/>
    <lineage>
        <taxon>Eukaryota</taxon>
        <taxon>Viridiplantae</taxon>
        <taxon>Streptophyta</taxon>
        <taxon>Embryophyta</taxon>
        <taxon>Tracheophyta</taxon>
        <taxon>Spermatophyta</taxon>
        <taxon>Magnoliopsida</taxon>
        <taxon>Liliopsida</taxon>
        <taxon>Poales</taxon>
        <taxon>Poaceae</taxon>
        <taxon>BOP clade</taxon>
        <taxon>Oryzoideae</taxon>
        <taxon>Oryzeae</taxon>
        <taxon>Zizaniinae</taxon>
        <taxon>Zizania</taxon>
    </lineage>
</organism>
<reference evidence="2" key="1">
    <citation type="journal article" date="2021" name="bioRxiv">
        <title>Whole Genome Assembly and Annotation of Northern Wild Rice, Zizania palustris L., Supports a Whole Genome Duplication in the Zizania Genus.</title>
        <authorList>
            <person name="Haas M."/>
            <person name="Kono T."/>
            <person name="Macchietto M."/>
            <person name="Millas R."/>
            <person name="McGilp L."/>
            <person name="Shao M."/>
            <person name="Duquette J."/>
            <person name="Hirsch C.N."/>
            <person name="Kimball J."/>
        </authorList>
    </citation>
    <scope>NUCLEOTIDE SEQUENCE</scope>
    <source>
        <tissue evidence="2">Fresh leaf tissue</tissue>
    </source>
</reference>
<evidence type="ECO:0000313" key="2">
    <source>
        <dbReference type="EMBL" id="KAG8069213.1"/>
    </source>
</evidence>
<evidence type="ECO:0000256" key="1">
    <source>
        <dbReference type="SAM" id="Coils"/>
    </source>
</evidence>
<accession>A0A8J5W160</accession>
<name>A0A8J5W160_ZIZPA</name>
<dbReference type="EMBL" id="JAAALK010000284">
    <property type="protein sequence ID" value="KAG8069213.1"/>
    <property type="molecule type" value="Genomic_DNA"/>
</dbReference>